<dbReference type="GeneID" id="43166608"/>
<dbReference type="CDD" id="cd02027">
    <property type="entry name" value="APSK"/>
    <property type="match status" value="1"/>
</dbReference>
<evidence type="ECO:0000313" key="10">
    <source>
        <dbReference type="Proteomes" id="UP001326110"/>
    </source>
</evidence>
<organism evidence="9 10">
    <name type="scientific">Duganella zoogloeoides</name>
    <dbReference type="NCBI Taxonomy" id="75659"/>
    <lineage>
        <taxon>Bacteria</taxon>
        <taxon>Pseudomonadati</taxon>
        <taxon>Pseudomonadota</taxon>
        <taxon>Betaproteobacteria</taxon>
        <taxon>Burkholderiales</taxon>
        <taxon>Oxalobacteraceae</taxon>
        <taxon>Telluria group</taxon>
        <taxon>Duganella</taxon>
    </lineage>
</organism>
<dbReference type="InterPro" id="IPR050512">
    <property type="entry name" value="Sulf_AdTrans/APS_kinase"/>
</dbReference>
<name>A0ABZ0Y260_9BURK</name>
<evidence type="ECO:0000256" key="1">
    <source>
        <dbReference type="ARBA" id="ARBA00001823"/>
    </source>
</evidence>
<proteinExistence type="inferred from homology"/>
<feature type="domain" description="APS kinase" evidence="8">
    <location>
        <begin position="15"/>
        <end position="165"/>
    </location>
</feature>
<evidence type="ECO:0000256" key="3">
    <source>
        <dbReference type="ARBA" id="ARBA00022679"/>
    </source>
</evidence>
<evidence type="ECO:0000256" key="6">
    <source>
        <dbReference type="HAMAP-Rule" id="MF_00065"/>
    </source>
</evidence>
<keyword evidence="4 6" id="KW-0547">Nucleotide-binding</keyword>
<dbReference type="Proteomes" id="UP001326110">
    <property type="component" value="Chromosome"/>
</dbReference>
<reference evidence="9 10" key="1">
    <citation type="submission" date="2023-11" db="EMBL/GenBank/DDBJ databases">
        <title>MicrobeMod: A computational toolkit for identifying prokaryotic methylation and restriction-modification with nanopore sequencing.</title>
        <authorList>
            <person name="Crits-Christoph A."/>
            <person name="Kang S.C."/>
            <person name="Lee H."/>
            <person name="Ostrov N."/>
        </authorList>
    </citation>
    <scope>NUCLEOTIDE SEQUENCE [LARGE SCALE GENOMIC DNA]</scope>
    <source>
        <strain evidence="9 10">ATCC 25935</strain>
    </source>
</reference>
<dbReference type="PANTHER" id="PTHR42700:SF3">
    <property type="entry name" value="BIFUNCTIONAL SAT_APS KINASE-RELATED"/>
    <property type="match status" value="1"/>
</dbReference>
<dbReference type="InterPro" id="IPR059117">
    <property type="entry name" value="APS_kinase_dom"/>
</dbReference>
<dbReference type="RefSeq" id="WP_084669975.1">
    <property type="nucleotide sequence ID" value="NZ_CP140152.1"/>
</dbReference>
<feature type="binding site" evidence="6">
    <location>
        <begin position="23"/>
        <end position="30"/>
    </location>
    <ligand>
        <name>ATP</name>
        <dbReference type="ChEBI" id="CHEBI:30616"/>
    </ligand>
</feature>
<feature type="active site" description="Phosphoserine intermediate" evidence="6">
    <location>
        <position position="97"/>
    </location>
</feature>
<evidence type="ECO:0000256" key="5">
    <source>
        <dbReference type="ARBA" id="ARBA00022840"/>
    </source>
</evidence>
<dbReference type="NCBIfam" id="TIGR00455">
    <property type="entry name" value="apsK"/>
    <property type="match status" value="1"/>
</dbReference>
<keyword evidence="5 6" id="KW-0067">ATP-binding</keyword>
<evidence type="ECO:0000256" key="4">
    <source>
        <dbReference type="ARBA" id="ARBA00022741"/>
    </source>
</evidence>
<evidence type="ECO:0000313" key="9">
    <source>
        <dbReference type="EMBL" id="WQH06104.1"/>
    </source>
</evidence>
<evidence type="ECO:0000256" key="2">
    <source>
        <dbReference type="ARBA" id="ARBA00012121"/>
    </source>
</evidence>
<comment type="similarity">
    <text evidence="6 7">Belongs to the APS kinase family.</text>
</comment>
<dbReference type="NCBIfam" id="NF003013">
    <property type="entry name" value="PRK03846.1"/>
    <property type="match status" value="1"/>
</dbReference>
<comment type="catalytic activity">
    <reaction evidence="1 6 7">
        <text>adenosine 5'-phosphosulfate + ATP = 3'-phosphoadenylyl sulfate + ADP + H(+)</text>
        <dbReference type="Rhea" id="RHEA:24152"/>
        <dbReference type="ChEBI" id="CHEBI:15378"/>
        <dbReference type="ChEBI" id="CHEBI:30616"/>
        <dbReference type="ChEBI" id="CHEBI:58243"/>
        <dbReference type="ChEBI" id="CHEBI:58339"/>
        <dbReference type="ChEBI" id="CHEBI:456216"/>
        <dbReference type="EC" id="2.7.1.25"/>
    </reaction>
</comment>
<dbReference type="Gene3D" id="3.40.50.300">
    <property type="entry name" value="P-loop containing nucleotide triphosphate hydrolases"/>
    <property type="match status" value="1"/>
</dbReference>
<evidence type="ECO:0000256" key="7">
    <source>
        <dbReference type="RuleBase" id="RU004347"/>
    </source>
</evidence>
<comment type="function">
    <text evidence="6 7">Catalyzes the synthesis of activated sulfate.</text>
</comment>
<dbReference type="InterPro" id="IPR027417">
    <property type="entry name" value="P-loop_NTPase"/>
</dbReference>
<dbReference type="EC" id="2.7.1.25" evidence="2 6"/>
<gene>
    <name evidence="6 9" type="primary">cysC</name>
    <name evidence="9" type="ORF">SR858_07170</name>
</gene>
<protein>
    <recommendedName>
        <fullName evidence="2 6">Adenylyl-sulfate kinase</fullName>
        <ecNumber evidence="2 6">2.7.1.25</ecNumber>
    </recommendedName>
    <alternativeName>
        <fullName evidence="6">APS kinase</fullName>
    </alternativeName>
    <alternativeName>
        <fullName evidence="6">ATP adenosine-5'-phosphosulfate 3'-phosphotransferase</fullName>
    </alternativeName>
    <alternativeName>
        <fullName evidence="6">Adenosine-5'-phosphosulfate kinase</fullName>
    </alternativeName>
</protein>
<keyword evidence="10" id="KW-1185">Reference proteome</keyword>
<dbReference type="Pfam" id="PF01583">
    <property type="entry name" value="APS_kinase"/>
    <property type="match status" value="1"/>
</dbReference>
<evidence type="ECO:0000259" key="8">
    <source>
        <dbReference type="Pfam" id="PF01583"/>
    </source>
</evidence>
<dbReference type="PANTHER" id="PTHR42700">
    <property type="entry name" value="SULFATE ADENYLYLTRANSFERASE"/>
    <property type="match status" value="1"/>
</dbReference>
<dbReference type="EMBL" id="CP140152">
    <property type="protein sequence ID" value="WQH06104.1"/>
    <property type="molecule type" value="Genomic_DNA"/>
</dbReference>
<accession>A0ABZ0Y260</accession>
<dbReference type="SUPFAM" id="SSF52540">
    <property type="entry name" value="P-loop containing nucleoside triphosphate hydrolases"/>
    <property type="match status" value="1"/>
</dbReference>
<dbReference type="GO" id="GO:0004020">
    <property type="term" value="F:adenylylsulfate kinase activity"/>
    <property type="evidence" value="ECO:0007669"/>
    <property type="project" value="UniProtKB-EC"/>
</dbReference>
<comment type="pathway">
    <text evidence="6 7">Sulfur metabolism; hydrogen sulfide biosynthesis; sulfite from sulfate: step 2/3.</text>
</comment>
<keyword evidence="6 7" id="KW-0418">Kinase</keyword>
<sequence length="188" mass="20223">MNDHRATTTGPARQRGFTVWLTGLSGAGKSTVAFALEAQLAAAGHHVTVLDGDVLRCRLNRDLGFSPADRQENIRRAAEVARLMNDAGLIVLCAFISPQRADRALARDIIGAELFIETWISTPGAVCEQRDPKGLYQKARAGLIAEFTGVSAPYEAPLQPALALDTSAIPLDQSCRLVLAHLAPRLKK</sequence>
<keyword evidence="6" id="KW-0597">Phosphoprotein</keyword>
<keyword evidence="3 6" id="KW-0808">Transferase</keyword>
<dbReference type="HAMAP" id="MF_00065">
    <property type="entry name" value="Adenylyl_sulf_kinase"/>
    <property type="match status" value="1"/>
</dbReference>
<dbReference type="InterPro" id="IPR002891">
    <property type="entry name" value="APS"/>
</dbReference>